<dbReference type="InterPro" id="IPR000183">
    <property type="entry name" value="Orn/DAP/Arg_de-COase"/>
</dbReference>
<dbReference type="HAMAP" id="MF_02120">
    <property type="entry name" value="LysA"/>
    <property type="match status" value="1"/>
</dbReference>
<evidence type="ECO:0000313" key="11">
    <source>
        <dbReference type="EMBL" id="PWF24359.1"/>
    </source>
</evidence>
<dbReference type="SUPFAM" id="SSF51419">
    <property type="entry name" value="PLP-binding barrel"/>
    <property type="match status" value="1"/>
</dbReference>
<dbReference type="CDD" id="cd06828">
    <property type="entry name" value="PLPDE_III_DapDC"/>
    <property type="match status" value="1"/>
</dbReference>
<dbReference type="Pfam" id="PF02784">
    <property type="entry name" value="Orn_Arg_deC_N"/>
    <property type="match status" value="1"/>
</dbReference>
<feature type="binding site" evidence="6">
    <location>
        <position position="415"/>
    </location>
    <ligand>
        <name>substrate</name>
    </ligand>
</feature>
<accession>A0A2V1K3Y4</accession>
<dbReference type="InterPro" id="IPR029066">
    <property type="entry name" value="PLP-binding_barrel"/>
</dbReference>
<comment type="caution">
    <text evidence="11">The sequence shown here is derived from an EMBL/GenBank/DDBJ whole genome shotgun (WGS) entry which is preliminary data.</text>
</comment>
<comment type="catalytic activity">
    <reaction evidence="6 9">
        <text>meso-2,6-diaminopimelate + H(+) = L-lysine + CO2</text>
        <dbReference type="Rhea" id="RHEA:15101"/>
        <dbReference type="ChEBI" id="CHEBI:15378"/>
        <dbReference type="ChEBI" id="CHEBI:16526"/>
        <dbReference type="ChEBI" id="CHEBI:32551"/>
        <dbReference type="ChEBI" id="CHEBI:57791"/>
        <dbReference type="EC" id="4.1.1.20"/>
    </reaction>
</comment>
<organism evidence="11 12">
    <name type="scientific">Ancrocorticia populi</name>
    <dbReference type="NCBI Taxonomy" id="2175228"/>
    <lineage>
        <taxon>Bacteria</taxon>
        <taxon>Bacillati</taxon>
        <taxon>Actinomycetota</taxon>
        <taxon>Actinomycetes</taxon>
        <taxon>Actinomycetales</taxon>
        <taxon>Actinomycetaceae</taxon>
        <taxon>Ancrocorticia</taxon>
    </lineage>
</organism>
<dbReference type="GO" id="GO:0009089">
    <property type="term" value="P:lysine biosynthetic process via diaminopimelate"/>
    <property type="evidence" value="ECO:0007669"/>
    <property type="project" value="UniProtKB-UniRule"/>
</dbReference>
<comment type="function">
    <text evidence="6">Specifically catalyzes the decarboxylation of meso-diaminopimelate (meso-DAP) to L-lysine.</text>
</comment>
<dbReference type="PANTHER" id="PTHR43727:SF2">
    <property type="entry name" value="GROUP IV DECARBOXYLASE"/>
    <property type="match status" value="1"/>
</dbReference>
<keyword evidence="4 6" id="KW-0457">Lysine biosynthesis</keyword>
<evidence type="ECO:0000256" key="8">
    <source>
        <dbReference type="PIRSR" id="PIRSR600183-50"/>
    </source>
</evidence>
<comment type="cofactor">
    <cofactor evidence="1 6 8 9">
        <name>pyridoxal 5'-phosphate</name>
        <dbReference type="ChEBI" id="CHEBI:597326"/>
    </cofactor>
</comment>
<name>A0A2V1K3Y4_9ACTO</name>
<feature type="binding site" evidence="6">
    <location>
        <position position="386"/>
    </location>
    <ligand>
        <name>substrate</name>
    </ligand>
</feature>
<dbReference type="GO" id="GO:0030170">
    <property type="term" value="F:pyridoxal phosphate binding"/>
    <property type="evidence" value="ECO:0007669"/>
    <property type="project" value="UniProtKB-UniRule"/>
</dbReference>
<feature type="binding site" evidence="6">
    <location>
        <position position="358"/>
    </location>
    <ligand>
        <name>substrate</name>
    </ligand>
</feature>
<dbReference type="EMBL" id="QETB01000008">
    <property type="protein sequence ID" value="PWF24359.1"/>
    <property type="molecule type" value="Genomic_DNA"/>
</dbReference>
<keyword evidence="12" id="KW-1185">Reference proteome</keyword>
<proteinExistence type="inferred from homology"/>
<dbReference type="Proteomes" id="UP000245283">
    <property type="component" value="Unassembled WGS sequence"/>
</dbReference>
<dbReference type="PANTHER" id="PTHR43727">
    <property type="entry name" value="DIAMINOPIMELATE DECARBOXYLASE"/>
    <property type="match status" value="1"/>
</dbReference>
<keyword evidence="2 6" id="KW-0210">Decarboxylase</keyword>
<evidence type="ECO:0000256" key="4">
    <source>
        <dbReference type="ARBA" id="ARBA00023154"/>
    </source>
</evidence>
<feature type="modified residue" description="N6-(pyridoxal phosphate)lysine" evidence="6 8">
    <location>
        <position position="86"/>
    </location>
</feature>
<dbReference type="GO" id="GO:0008836">
    <property type="term" value="F:diaminopimelate decarboxylase activity"/>
    <property type="evidence" value="ECO:0007669"/>
    <property type="project" value="UniProtKB-UniRule"/>
</dbReference>
<feature type="binding site" evidence="6">
    <location>
        <begin position="311"/>
        <end position="314"/>
    </location>
    <ligand>
        <name>pyridoxal 5'-phosphate</name>
        <dbReference type="ChEBI" id="CHEBI:597326"/>
    </ligand>
</feature>
<feature type="active site" description="Proton donor" evidence="8">
    <location>
        <position position="385"/>
    </location>
</feature>
<sequence>MTSPLEHLAAPEPDGSPSGIWPMNVDRVGGELTIGGVSASDLVAQFGSPLYVIDEGDMRARAHAWKSAIDESFADLAGGDVFYAGKAFLSVAAARWMAEEGLSIDTCSEGELRTAIAAGVPGSKIGLHGNNKSRAEIELALQAGVAHVVVDSLAELALVEQVAGQRGQTAPIVLRVTTGVHAGGHEYISTAHEDQKFGLSISTGAALRAVEETLAASHLELVGLHSHIGSQILAVEAFQAAANAILALRAEISALHGVTVPEIDFGGGYAIRYTVIDDVPPAPLTYTAALAGAVTAHVVESGLAAPRVSIEPGRSIVGPAGITLYTVGTIKNVELEEGSRRYVSVDGGMSDNIRPALYEADYTAALASREPFDEQVRSRVVGKHCESGDILVKDVALSASLGPGDLLAVPATGAYGRSMASNYNMLPRPGVVAVSDGSVKQLIRRETVEDLLTFDEDA</sequence>
<keyword evidence="6" id="KW-0028">Amino-acid biosynthesis</keyword>
<dbReference type="NCBIfam" id="TIGR01048">
    <property type="entry name" value="lysA"/>
    <property type="match status" value="1"/>
</dbReference>
<dbReference type="UniPathway" id="UPA00034">
    <property type="reaction ID" value="UER00027"/>
</dbReference>
<dbReference type="FunFam" id="3.20.20.10:FF:000003">
    <property type="entry name" value="Diaminopimelate decarboxylase"/>
    <property type="match status" value="1"/>
</dbReference>
<dbReference type="EC" id="4.1.1.20" evidence="6 7"/>
<dbReference type="InterPro" id="IPR009006">
    <property type="entry name" value="Ala_racemase/Decarboxylase_C"/>
</dbReference>
<feature type="binding site" evidence="6">
    <location>
        <position position="314"/>
    </location>
    <ligand>
        <name>substrate</name>
    </ligand>
</feature>
<evidence type="ECO:0000256" key="3">
    <source>
        <dbReference type="ARBA" id="ARBA00022898"/>
    </source>
</evidence>
<dbReference type="Gene3D" id="3.20.20.10">
    <property type="entry name" value="Alanine racemase"/>
    <property type="match status" value="1"/>
</dbReference>
<evidence type="ECO:0000313" key="12">
    <source>
        <dbReference type="Proteomes" id="UP000245283"/>
    </source>
</evidence>
<gene>
    <name evidence="6 11" type="primary">lysA</name>
    <name evidence="11" type="ORF">DD236_11670</name>
</gene>
<comment type="pathway">
    <text evidence="6 9">Amino-acid biosynthesis; L-lysine biosynthesis via DAP pathway; L-lysine from DL-2,6-diaminopimelate: step 1/1.</text>
</comment>
<feature type="binding site" evidence="6">
    <location>
        <position position="354"/>
    </location>
    <ligand>
        <name>substrate</name>
    </ligand>
</feature>
<comment type="similarity">
    <text evidence="6">Belongs to the Orn/Lys/Arg decarboxylase class-II family. LysA subfamily.</text>
</comment>
<keyword evidence="5 6" id="KW-0456">Lyase</keyword>
<keyword evidence="3 6" id="KW-0663">Pyridoxal phosphate</keyword>
<dbReference type="InterPro" id="IPR002986">
    <property type="entry name" value="DAP_deCOOHase_LysA"/>
</dbReference>
<dbReference type="OrthoDB" id="9802241at2"/>
<evidence type="ECO:0000256" key="5">
    <source>
        <dbReference type="ARBA" id="ARBA00023239"/>
    </source>
</evidence>
<dbReference type="SUPFAM" id="SSF50621">
    <property type="entry name" value="Alanine racemase C-terminal domain-like"/>
    <property type="match status" value="1"/>
</dbReference>
<comment type="subunit">
    <text evidence="6">Homodimer.</text>
</comment>
<dbReference type="Gene3D" id="2.40.37.10">
    <property type="entry name" value="Lyase, Ornithine Decarboxylase, Chain A, domain 1"/>
    <property type="match status" value="1"/>
</dbReference>
<evidence type="ECO:0000256" key="1">
    <source>
        <dbReference type="ARBA" id="ARBA00001933"/>
    </source>
</evidence>
<dbReference type="RefSeq" id="WP_109094575.1">
    <property type="nucleotide sequence ID" value="NZ_QETB01000008.1"/>
</dbReference>
<dbReference type="InterPro" id="IPR022644">
    <property type="entry name" value="De-COase2_N"/>
</dbReference>
<evidence type="ECO:0000256" key="7">
    <source>
        <dbReference type="NCBIfam" id="TIGR01048"/>
    </source>
</evidence>
<evidence type="ECO:0000256" key="6">
    <source>
        <dbReference type="HAMAP-Rule" id="MF_02120"/>
    </source>
</evidence>
<evidence type="ECO:0000259" key="10">
    <source>
        <dbReference type="Pfam" id="PF02784"/>
    </source>
</evidence>
<protein>
    <recommendedName>
        <fullName evidence="6 7">Diaminopimelate decarboxylase</fullName>
        <shortName evidence="6">DAP decarboxylase</shortName>
        <shortName evidence="6">DAPDC</shortName>
        <ecNumber evidence="6 7">4.1.1.20</ecNumber>
    </recommendedName>
</protein>
<feature type="binding site" evidence="6">
    <location>
        <position position="268"/>
    </location>
    <ligand>
        <name>pyridoxal 5'-phosphate</name>
        <dbReference type="ChEBI" id="CHEBI:597326"/>
    </ligand>
</feature>
<feature type="domain" description="Orn/DAP/Arg decarboxylase 2 N-terminal" evidence="10">
    <location>
        <begin position="57"/>
        <end position="317"/>
    </location>
</feature>
<dbReference type="AlphaFoldDB" id="A0A2V1K3Y4"/>
<evidence type="ECO:0000256" key="9">
    <source>
        <dbReference type="RuleBase" id="RU003738"/>
    </source>
</evidence>
<evidence type="ECO:0000256" key="2">
    <source>
        <dbReference type="ARBA" id="ARBA00022793"/>
    </source>
</evidence>
<dbReference type="PRINTS" id="PR01181">
    <property type="entry name" value="DAPDCRBXLASE"/>
</dbReference>
<reference evidence="12" key="1">
    <citation type="submission" date="2018-05" db="EMBL/GenBank/DDBJ databases">
        <authorList>
            <person name="Li Y."/>
        </authorList>
    </citation>
    <scope>NUCLEOTIDE SEQUENCE [LARGE SCALE GENOMIC DNA]</scope>
    <source>
        <strain evidence="12">sk1b4</strain>
    </source>
</reference>
<dbReference type="PRINTS" id="PR01179">
    <property type="entry name" value="ODADCRBXLASE"/>
</dbReference>
<feature type="binding site" evidence="6">
    <location>
        <position position="415"/>
    </location>
    <ligand>
        <name>pyridoxal 5'-phosphate</name>
        <dbReference type="ChEBI" id="CHEBI:597326"/>
    </ligand>
</feature>